<dbReference type="Proteomes" id="UP000321617">
    <property type="component" value="Unassembled WGS sequence"/>
</dbReference>
<dbReference type="Gene3D" id="3.20.20.80">
    <property type="entry name" value="Glycosidases"/>
    <property type="match status" value="1"/>
</dbReference>
<dbReference type="OrthoDB" id="151193at2"/>
<dbReference type="RefSeq" id="WP_147138143.1">
    <property type="nucleotide sequence ID" value="NZ_BAABIJ010000002.1"/>
</dbReference>
<proteinExistence type="predicted"/>
<dbReference type="AlphaFoldDB" id="A0A562V1K7"/>
<comment type="caution">
    <text evidence="1">The sequence shown here is derived from an EMBL/GenBank/DDBJ whole genome shotgun (WGS) entry which is preliminary data.</text>
</comment>
<keyword evidence="2" id="KW-1185">Reference proteome</keyword>
<dbReference type="InterPro" id="IPR017853">
    <property type="entry name" value="GH"/>
</dbReference>
<protein>
    <recommendedName>
        <fullName evidence="3">Abortive infection protein</fullName>
    </recommendedName>
</protein>
<evidence type="ECO:0000313" key="2">
    <source>
        <dbReference type="Proteomes" id="UP000321617"/>
    </source>
</evidence>
<evidence type="ECO:0000313" key="1">
    <source>
        <dbReference type="EMBL" id="TWJ11677.1"/>
    </source>
</evidence>
<dbReference type="EMBL" id="VLLL01000006">
    <property type="protein sequence ID" value="TWJ11677.1"/>
    <property type="molecule type" value="Genomic_DNA"/>
</dbReference>
<sequence>MPDLDWSHCGVNYDTGTAYGGEPTRRDWDPGRVAADMTLIATGLHCDSVCVYGSDADRLSDAADAAADAGLKVWIQPRAIEGDTSESSALLDRAARVAARLRKAGVKTVLNVGCELSIFASGIMPGEDYARRAAKLSTMWWLLPLYHRRLNRMLGELVTVARRRYEGPLTYGAALWERVDWRPFDIVGQNYYRLAYNARNYPARVARFHRYGKPVVITEFGCCAYEGADRLGPSGHEIIDFTVRPPRLRNAPVRSEATQARYIGELLEVYRRTGMAGAFVFEFVAEAHPHTEDPRTDVDMAGYGLVLPHDRTPKQAFHTVAEFYRRGS</sequence>
<gene>
    <name evidence="1" type="ORF">LX16_2404</name>
</gene>
<name>A0A562V1K7_9ACTN</name>
<dbReference type="SUPFAM" id="SSF51445">
    <property type="entry name" value="(Trans)glycosidases"/>
    <property type="match status" value="1"/>
</dbReference>
<accession>A0A562V1K7</accession>
<evidence type="ECO:0008006" key="3">
    <source>
        <dbReference type="Google" id="ProtNLM"/>
    </source>
</evidence>
<reference evidence="1 2" key="1">
    <citation type="journal article" date="2013" name="Stand. Genomic Sci.">
        <title>Genomic Encyclopedia of Type Strains, Phase I: The one thousand microbial genomes (KMG-I) project.</title>
        <authorList>
            <person name="Kyrpides N.C."/>
            <person name="Woyke T."/>
            <person name="Eisen J.A."/>
            <person name="Garrity G."/>
            <person name="Lilburn T.G."/>
            <person name="Beck B.J."/>
            <person name="Whitman W.B."/>
            <person name="Hugenholtz P."/>
            <person name="Klenk H.P."/>
        </authorList>
    </citation>
    <scope>NUCLEOTIDE SEQUENCE [LARGE SCALE GENOMIC DNA]</scope>
    <source>
        <strain evidence="1 2">DSM 45044</strain>
    </source>
</reference>
<organism evidence="1 2">
    <name type="scientific">Stackebrandtia albiflava</name>
    <dbReference type="NCBI Taxonomy" id="406432"/>
    <lineage>
        <taxon>Bacteria</taxon>
        <taxon>Bacillati</taxon>
        <taxon>Actinomycetota</taxon>
        <taxon>Actinomycetes</taxon>
        <taxon>Glycomycetales</taxon>
        <taxon>Glycomycetaceae</taxon>
        <taxon>Stackebrandtia</taxon>
    </lineage>
</organism>